<keyword evidence="1" id="KW-0472">Membrane</keyword>
<dbReference type="InterPro" id="IPR038765">
    <property type="entry name" value="Papain-like_cys_pep_sf"/>
</dbReference>
<reference evidence="3" key="1">
    <citation type="submission" date="2020-02" db="EMBL/GenBank/DDBJ databases">
        <authorList>
            <person name="Meier V. D."/>
        </authorList>
    </citation>
    <scope>NUCLEOTIDE SEQUENCE</scope>
    <source>
        <strain evidence="3">AVDCRST_MAG42</strain>
    </source>
</reference>
<sequence length="609" mass="67102">MLKVILATATLGAIAASYGSLRGIEPGVSLLVVLMSLKVLEAHTAREFQVMVLVGWVLCLCGFIMSQDLANALSLLTAFALVNVALIQFHRGSARGALWPPLRTAGKLIGQALPLIALLFLFFPRISTGFRFPLMDSASASAGFSDELSPGSVTSLANSTDVAFRAEFPDGKLPPRAAMYWRGAMMWEGAGFDWKAPAFPASLPAETQRTPAAEAVRQRITIEPHQSRWMFALDWPAHAPLGASLAPGNYIRSFGPIRKARQYEVVSYGEIAQKELHPRELPMYTAVPDSISAAVRELAQSWTAADPNPRAVLKKALEHFQTQGFRYSISPGTYDENGLDDFLFKRRVGFCEHYAGSFATLMRLAGVPARVVTGYLGGEFNAYGRFFIVRQSDAHAWCEVWLPDIGWQRVDVTGVVAPDRVNLGFLSFLERRAASGEERLPVSQSALSGRMKRWPLVNDVSLAWDSLNYAWDTRVLGFDAAEQQQFFSAMQLSDTTPIALLIRAAMIALAFVALYAIWMRWSTRARGDPVRNLYERFCEKAARVGARRSPAEGPRDFSARAVQLVPAESQRIERITDAYIALRYSARPAAALLDQLAADVTAFGRSRAK</sequence>
<dbReference type="InterPro" id="IPR002931">
    <property type="entry name" value="Transglutaminase-like"/>
</dbReference>
<keyword evidence="3" id="KW-0645">Protease</keyword>
<dbReference type="Pfam" id="PF11992">
    <property type="entry name" value="TgpA_N"/>
    <property type="match status" value="1"/>
</dbReference>
<dbReference type="Gene3D" id="3.10.620.30">
    <property type="match status" value="1"/>
</dbReference>
<dbReference type="InterPro" id="IPR052901">
    <property type="entry name" value="Bact_TGase-like"/>
</dbReference>
<dbReference type="PANTHER" id="PTHR42736:SF1">
    <property type="entry name" value="PROTEIN-GLUTAMINE GAMMA-GLUTAMYLTRANSFERASE"/>
    <property type="match status" value="1"/>
</dbReference>
<gene>
    <name evidence="3" type="ORF">AVDCRST_MAG42-1967</name>
</gene>
<dbReference type="AlphaFoldDB" id="A0A6J4I9N7"/>
<feature type="transmembrane region" description="Helical" evidence="1">
    <location>
        <begin position="72"/>
        <end position="89"/>
    </location>
</feature>
<accession>A0A6J4I9N7</accession>
<protein>
    <submittedName>
        <fullName evidence="3">FIG001454: Transglutaminase-like enzymes, putative cysteine proteases</fullName>
    </submittedName>
</protein>
<dbReference type="GO" id="GO:0008233">
    <property type="term" value="F:peptidase activity"/>
    <property type="evidence" value="ECO:0007669"/>
    <property type="project" value="UniProtKB-KW"/>
</dbReference>
<feature type="transmembrane region" description="Helical" evidence="1">
    <location>
        <begin position="47"/>
        <end position="65"/>
    </location>
</feature>
<dbReference type="PANTHER" id="PTHR42736">
    <property type="entry name" value="PROTEIN-GLUTAMINE GAMMA-GLUTAMYLTRANSFERASE"/>
    <property type="match status" value="1"/>
</dbReference>
<organism evidence="3">
    <name type="scientific">uncultured Chthoniobacterales bacterium</name>
    <dbReference type="NCBI Taxonomy" id="1836801"/>
    <lineage>
        <taxon>Bacteria</taxon>
        <taxon>Pseudomonadati</taxon>
        <taxon>Verrucomicrobiota</taxon>
        <taxon>Spartobacteria</taxon>
        <taxon>Chthoniobacterales</taxon>
        <taxon>environmental samples</taxon>
    </lineage>
</organism>
<dbReference type="EMBL" id="CADCTA010000072">
    <property type="protein sequence ID" value="CAA9245969.1"/>
    <property type="molecule type" value="Genomic_DNA"/>
</dbReference>
<keyword evidence="3" id="KW-0378">Hydrolase</keyword>
<evidence type="ECO:0000313" key="3">
    <source>
        <dbReference type="EMBL" id="CAA9245969.1"/>
    </source>
</evidence>
<dbReference type="GO" id="GO:0006508">
    <property type="term" value="P:proteolysis"/>
    <property type="evidence" value="ECO:0007669"/>
    <property type="project" value="UniProtKB-KW"/>
</dbReference>
<dbReference type="SMART" id="SM00460">
    <property type="entry name" value="TGc"/>
    <property type="match status" value="1"/>
</dbReference>
<feature type="transmembrane region" description="Helical" evidence="1">
    <location>
        <begin position="500"/>
        <end position="521"/>
    </location>
</feature>
<name>A0A6J4I9N7_9BACT</name>
<keyword evidence="1" id="KW-0812">Transmembrane</keyword>
<dbReference type="SUPFAM" id="SSF54001">
    <property type="entry name" value="Cysteine proteinases"/>
    <property type="match status" value="1"/>
</dbReference>
<evidence type="ECO:0000256" key="1">
    <source>
        <dbReference type="SAM" id="Phobius"/>
    </source>
</evidence>
<feature type="domain" description="Transglutaminase-like" evidence="2">
    <location>
        <begin position="343"/>
        <end position="414"/>
    </location>
</feature>
<proteinExistence type="predicted"/>
<dbReference type="InterPro" id="IPR021878">
    <property type="entry name" value="TgpA_N"/>
</dbReference>
<dbReference type="Pfam" id="PF01841">
    <property type="entry name" value="Transglut_core"/>
    <property type="match status" value="1"/>
</dbReference>
<feature type="transmembrane region" description="Helical" evidence="1">
    <location>
        <begin position="109"/>
        <end position="126"/>
    </location>
</feature>
<dbReference type="Pfam" id="PF13559">
    <property type="entry name" value="DUF4129"/>
    <property type="match status" value="1"/>
</dbReference>
<dbReference type="InterPro" id="IPR025403">
    <property type="entry name" value="TgpA-like_C"/>
</dbReference>
<keyword evidence="1" id="KW-1133">Transmembrane helix</keyword>
<evidence type="ECO:0000259" key="2">
    <source>
        <dbReference type="SMART" id="SM00460"/>
    </source>
</evidence>